<keyword evidence="5" id="KW-1185">Reference proteome</keyword>
<dbReference type="Proteomes" id="UP001519273">
    <property type="component" value="Unassembled WGS sequence"/>
</dbReference>
<dbReference type="InterPro" id="IPR050832">
    <property type="entry name" value="Bact_Acetyltransf"/>
</dbReference>
<dbReference type="InterPro" id="IPR016181">
    <property type="entry name" value="Acyl_CoA_acyltransferase"/>
</dbReference>
<evidence type="ECO:0000259" key="3">
    <source>
        <dbReference type="PROSITE" id="PS51186"/>
    </source>
</evidence>
<feature type="domain" description="N-acetyltransferase" evidence="3">
    <location>
        <begin position="10"/>
        <end position="153"/>
    </location>
</feature>
<dbReference type="PANTHER" id="PTHR43877:SF2">
    <property type="entry name" value="AMINOALKYLPHOSPHONATE N-ACETYLTRANSFERASE-RELATED"/>
    <property type="match status" value="1"/>
</dbReference>
<dbReference type="RefSeq" id="WP_245251848.1">
    <property type="nucleotide sequence ID" value="NZ_CBCRVE010000001.1"/>
</dbReference>
<protein>
    <submittedName>
        <fullName evidence="4">Ribosomal protein S18 acetylase RimI-like enzyme</fullName>
    </submittedName>
</protein>
<reference evidence="4 5" key="1">
    <citation type="submission" date="2021-03" db="EMBL/GenBank/DDBJ databases">
        <title>Genomic Encyclopedia of Type Strains, Phase IV (KMG-IV): sequencing the most valuable type-strain genomes for metagenomic binning, comparative biology and taxonomic classification.</title>
        <authorList>
            <person name="Goeker M."/>
        </authorList>
    </citation>
    <scope>NUCLEOTIDE SEQUENCE [LARGE SCALE GENOMIC DNA]</scope>
    <source>
        <strain evidence="4 5">DSM 23491</strain>
    </source>
</reference>
<dbReference type="EMBL" id="JAGGKP010000001">
    <property type="protein sequence ID" value="MBP1935840.1"/>
    <property type="molecule type" value="Genomic_DNA"/>
</dbReference>
<gene>
    <name evidence="4" type="ORF">J2Z20_000701</name>
</gene>
<dbReference type="Pfam" id="PF00583">
    <property type="entry name" value="Acetyltransf_1"/>
    <property type="match status" value="1"/>
</dbReference>
<dbReference type="InterPro" id="IPR000182">
    <property type="entry name" value="GNAT_dom"/>
</dbReference>
<dbReference type="Gene3D" id="3.40.630.30">
    <property type="match status" value="1"/>
</dbReference>
<proteinExistence type="predicted"/>
<keyword evidence="1" id="KW-0808">Transferase</keyword>
<dbReference type="CDD" id="cd04301">
    <property type="entry name" value="NAT_SF"/>
    <property type="match status" value="1"/>
</dbReference>
<evidence type="ECO:0000256" key="1">
    <source>
        <dbReference type="ARBA" id="ARBA00022679"/>
    </source>
</evidence>
<name>A0ABS4GZY8_9BACL</name>
<keyword evidence="2" id="KW-0012">Acyltransferase</keyword>
<accession>A0ABS4GZY8</accession>
<evidence type="ECO:0000313" key="4">
    <source>
        <dbReference type="EMBL" id="MBP1935840.1"/>
    </source>
</evidence>
<comment type="caution">
    <text evidence="4">The sequence shown here is derived from an EMBL/GenBank/DDBJ whole genome shotgun (WGS) entry which is preliminary data.</text>
</comment>
<dbReference type="PROSITE" id="PS51186">
    <property type="entry name" value="GNAT"/>
    <property type="match status" value="1"/>
</dbReference>
<dbReference type="SUPFAM" id="SSF55729">
    <property type="entry name" value="Acyl-CoA N-acyltransferases (Nat)"/>
    <property type="match status" value="1"/>
</dbReference>
<sequence>MGISVEAPVLVVRKSQSEDVESLTQLMRELKYPTTLNVMREQMELIAHDPMYCTFVAELDGKVVGMISLRHITSRVLPDSTAQITSLVIFEPQRRMGIGKRLIAQAEAWAAERGCSELFVASRSSREKNSPAYAFYERVGFEFNRYRFIKTMK</sequence>
<evidence type="ECO:0000256" key="2">
    <source>
        <dbReference type="ARBA" id="ARBA00023315"/>
    </source>
</evidence>
<organism evidence="4 5">
    <name type="scientific">Paenibacillus sediminis</name>
    <dbReference type="NCBI Taxonomy" id="664909"/>
    <lineage>
        <taxon>Bacteria</taxon>
        <taxon>Bacillati</taxon>
        <taxon>Bacillota</taxon>
        <taxon>Bacilli</taxon>
        <taxon>Bacillales</taxon>
        <taxon>Paenibacillaceae</taxon>
        <taxon>Paenibacillus</taxon>
    </lineage>
</organism>
<dbReference type="PANTHER" id="PTHR43877">
    <property type="entry name" value="AMINOALKYLPHOSPHONATE N-ACETYLTRANSFERASE-RELATED-RELATED"/>
    <property type="match status" value="1"/>
</dbReference>
<evidence type="ECO:0000313" key="5">
    <source>
        <dbReference type="Proteomes" id="UP001519273"/>
    </source>
</evidence>